<evidence type="ECO:0000313" key="1">
    <source>
        <dbReference type="EMBL" id="RHF53439.1"/>
    </source>
</evidence>
<sequence length="168" mass="18366">MPKTMKGDETMGRPRKVVSMSTGKIGKAARAARSEAEKQMHVKADALSPPDWLSDRAALEFDRVVRESAELGMLDNLDLAVLAVYADNYSRYADAATHINIHGATVTTKNGYETPSPWVAVSDRAAKNIFACSAKLGMSVTDRLKLIVPTKEEKSVNKYIKFFGSDKG</sequence>
<dbReference type="AlphaFoldDB" id="A0A414NZX5"/>
<dbReference type="NCBIfam" id="TIGR01558">
    <property type="entry name" value="sm_term_P27"/>
    <property type="match status" value="1"/>
</dbReference>
<evidence type="ECO:0000313" key="2">
    <source>
        <dbReference type="Proteomes" id="UP000283442"/>
    </source>
</evidence>
<proteinExistence type="predicted"/>
<name>A0A414NZX5_9FIRM</name>
<dbReference type="Pfam" id="PF05119">
    <property type="entry name" value="Terminase_4"/>
    <property type="match status" value="1"/>
</dbReference>
<accession>A0A414NZX5</accession>
<dbReference type="Proteomes" id="UP000283442">
    <property type="component" value="Unassembled WGS sequence"/>
</dbReference>
<organism evidence="1 2">
    <name type="scientific">Mitsuokella multacida</name>
    <dbReference type="NCBI Taxonomy" id="52226"/>
    <lineage>
        <taxon>Bacteria</taxon>
        <taxon>Bacillati</taxon>
        <taxon>Bacillota</taxon>
        <taxon>Negativicutes</taxon>
        <taxon>Selenomonadales</taxon>
        <taxon>Selenomonadaceae</taxon>
        <taxon>Mitsuokella</taxon>
    </lineage>
</organism>
<gene>
    <name evidence="1" type="ORF">DW674_00835</name>
</gene>
<dbReference type="InterPro" id="IPR006448">
    <property type="entry name" value="Phage_term_ssu_P27"/>
</dbReference>
<reference evidence="1 2" key="1">
    <citation type="submission" date="2018-08" db="EMBL/GenBank/DDBJ databases">
        <title>A genome reference for cultivated species of the human gut microbiota.</title>
        <authorList>
            <person name="Zou Y."/>
            <person name="Xue W."/>
            <person name="Luo G."/>
        </authorList>
    </citation>
    <scope>NUCLEOTIDE SEQUENCE [LARGE SCALE GENOMIC DNA]</scope>
    <source>
        <strain evidence="1 2">AM25-21AC</strain>
    </source>
</reference>
<dbReference type="EMBL" id="QRHE01000001">
    <property type="protein sequence ID" value="RHF53439.1"/>
    <property type="molecule type" value="Genomic_DNA"/>
</dbReference>
<comment type="caution">
    <text evidence="1">The sequence shown here is derived from an EMBL/GenBank/DDBJ whole genome shotgun (WGS) entry which is preliminary data.</text>
</comment>
<protein>
    <submittedName>
        <fullName evidence="1">Phage terminase small subunit P27 family</fullName>
    </submittedName>
</protein>
<dbReference type="OrthoDB" id="6010489at2"/>